<evidence type="ECO:0000256" key="1">
    <source>
        <dbReference type="ARBA" id="ARBA00022737"/>
    </source>
</evidence>
<dbReference type="EMBL" id="HBIF01000967">
    <property type="protein sequence ID" value="CAE0317558.1"/>
    <property type="molecule type" value="Transcribed_RNA"/>
</dbReference>
<sequence length="384" mass="44386">MSQRAIWRCFQMKDLSVYYGEVAFVTSSGEVDKGEMATEEEKEQMKLIRHGYGVQLFGTNSQDVLCKYQGDWKYDKRHGTGKCIYPNGDVYEGSLEKNQREGKGKYVWQDGKTYEGNWHNNMMDGEGTFTHPSGHSFSGTFRANYFIHRGLAVNPLLDKEEFEEDLLLQDEHKKKAAKLEEARQKQVKLYRVEDLRELPETLEKVKQNGRTAVVLCTQECLLEKPEIVEAMKSSKEVLEIDLRGLSNLRKEQGKEAVKQNLRETISKGVSQGNYILLNLDDSEVKYEALHYPDVQYYFNPTSFPPLLFKPALLAQKPQVWDLFKAGEDIPFNQSYHFLMWSKSKLPLADDQDLLDKFEKKFKNIVPLESVDLVLCHQEETPESP</sequence>
<dbReference type="InterPro" id="IPR003409">
    <property type="entry name" value="MORN"/>
</dbReference>
<reference evidence="2" key="1">
    <citation type="submission" date="2021-01" db="EMBL/GenBank/DDBJ databases">
        <authorList>
            <person name="Corre E."/>
            <person name="Pelletier E."/>
            <person name="Niang G."/>
            <person name="Scheremetjew M."/>
            <person name="Finn R."/>
            <person name="Kale V."/>
            <person name="Holt S."/>
            <person name="Cochrane G."/>
            <person name="Meng A."/>
            <person name="Brown T."/>
            <person name="Cohen L."/>
        </authorList>
    </citation>
    <scope>NUCLEOTIDE SEQUENCE</scope>
</reference>
<dbReference type="Gene3D" id="2.20.110.10">
    <property type="entry name" value="Histone H3 K4-specific methyltransferase SET7/9 N-terminal domain"/>
    <property type="match status" value="2"/>
</dbReference>
<organism evidence="2">
    <name type="scientific">Fabrea salina</name>
    <dbReference type="NCBI Taxonomy" id="342563"/>
    <lineage>
        <taxon>Eukaryota</taxon>
        <taxon>Sar</taxon>
        <taxon>Alveolata</taxon>
        <taxon>Ciliophora</taxon>
        <taxon>Postciliodesmatophora</taxon>
        <taxon>Heterotrichea</taxon>
        <taxon>Heterotrichida</taxon>
        <taxon>Fabreidae</taxon>
        <taxon>Fabrea</taxon>
    </lineage>
</organism>
<protein>
    <submittedName>
        <fullName evidence="2">Uncharacterized protein</fullName>
    </submittedName>
</protein>
<name>A0A7S3MPY5_9CILI</name>
<dbReference type="SUPFAM" id="SSF82185">
    <property type="entry name" value="Histone H3 K4-specific methyltransferase SET7/9 N-terminal domain"/>
    <property type="match status" value="1"/>
</dbReference>
<gene>
    <name evidence="2" type="ORF">FSAL1345_LOCUS827</name>
</gene>
<dbReference type="PANTHER" id="PTHR43215:SF14">
    <property type="entry name" value="RADIAL SPOKE HEAD 1 HOMOLOG"/>
    <property type="match status" value="1"/>
</dbReference>
<dbReference type="PANTHER" id="PTHR43215">
    <property type="entry name" value="RADIAL SPOKE HEAD 1 HOMOLOG"/>
    <property type="match status" value="1"/>
</dbReference>
<dbReference type="Pfam" id="PF02493">
    <property type="entry name" value="MORN"/>
    <property type="match status" value="3"/>
</dbReference>
<dbReference type="AlphaFoldDB" id="A0A7S3MPY5"/>
<proteinExistence type="predicted"/>
<evidence type="ECO:0000313" key="2">
    <source>
        <dbReference type="EMBL" id="CAE0317558.1"/>
    </source>
</evidence>
<dbReference type="SMART" id="SM00698">
    <property type="entry name" value="MORN"/>
    <property type="match status" value="3"/>
</dbReference>
<accession>A0A7S3MPY5</accession>
<keyword evidence="1" id="KW-0677">Repeat</keyword>